<dbReference type="InParanoid" id="A0A6C2YQM2"/>
<protein>
    <submittedName>
        <fullName evidence="1">Uncharacterized protein</fullName>
    </submittedName>
</protein>
<name>A0A6C2YQM2_9BACT</name>
<gene>
    <name evidence="1" type="ORF">GMBLW1_05570</name>
</gene>
<evidence type="ECO:0000313" key="1">
    <source>
        <dbReference type="EMBL" id="VIP03403.1"/>
    </source>
</evidence>
<dbReference type="EMBL" id="LR593887">
    <property type="protein sequence ID" value="VTS04178.1"/>
    <property type="molecule type" value="Genomic_DNA"/>
</dbReference>
<proteinExistence type="predicted"/>
<sequence>MSIVRCAVWILAWSWIGATAWGADPKSKLGGPTELDSFQSSPPKEWKAEKPANRLRDYQYRLPKAEGEPFDGEVTILPNVRGSVEQNMLRWREQFIPPANQTLESISKMESFQVGKAKVSQMEVNGTWVFKERPFDPKSKEEQRANYSVIWVIFETPNANFQIRMSGPAATVKRYRAGFDQWLRGFKE</sequence>
<organism evidence="1">
    <name type="scientific">Tuwongella immobilis</name>
    <dbReference type="NCBI Taxonomy" id="692036"/>
    <lineage>
        <taxon>Bacteria</taxon>
        <taxon>Pseudomonadati</taxon>
        <taxon>Planctomycetota</taxon>
        <taxon>Planctomycetia</taxon>
        <taxon>Gemmatales</taxon>
        <taxon>Gemmataceae</taxon>
        <taxon>Tuwongella</taxon>
    </lineage>
</organism>
<dbReference type="AlphaFoldDB" id="A0A6C2YQM2"/>
<evidence type="ECO:0000313" key="2">
    <source>
        <dbReference type="Proteomes" id="UP000464378"/>
    </source>
</evidence>
<dbReference type="RefSeq" id="WP_162658477.1">
    <property type="nucleotide sequence ID" value="NZ_LR593887.1"/>
</dbReference>
<accession>A0A6C2YQM2</accession>
<dbReference type="KEGG" id="tim:GMBLW1_05570"/>
<dbReference type="Proteomes" id="UP000464378">
    <property type="component" value="Chromosome"/>
</dbReference>
<reference evidence="1" key="1">
    <citation type="submission" date="2019-04" db="EMBL/GenBank/DDBJ databases">
        <authorList>
            <consortium name="Science for Life Laboratories"/>
        </authorList>
    </citation>
    <scope>NUCLEOTIDE SEQUENCE</scope>
    <source>
        <strain evidence="1">MBLW1</strain>
    </source>
</reference>
<keyword evidence="2" id="KW-1185">Reference proteome</keyword>
<dbReference type="EMBL" id="LR586016">
    <property type="protein sequence ID" value="VIP03403.1"/>
    <property type="molecule type" value="Genomic_DNA"/>
</dbReference>